<evidence type="ECO:0000313" key="4">
    <source>
        <dbReference type="Proteomes" id="UP001066276"/>
    </source>
</evidence>
<feature type="region of interest" description="Disordered" evidence="1">
    <location>
        <begin position="86"/>
        <end position="128"/>
    </location>
</feature>
<comment type="caution">
    <text evidence="3">The sequence shown here is derived from an EMBL/GenBank/DDBJ whole genome shotgun (WGS) entry which is preliminary data.</text>
</comment>
<feature type="compositionally biased region" description="Low complexity" evidence="1">
    <location>
        <begin position="24"/>
        <end position="40"/>
    </location>
</feature>
<sequence>MSTHSLCCAGLVLSVLFSAGLHPSSGASGAQQPQQSAPEASEAHASFSVCTSPNEAAGGSVSISACQQCPSRRRSCLGSKHPFTLSLFSGPRTTQLTTPEPQEPSGRRDRPQRPPRPGPIPPSVHLSPKPQAVWSSLQLTSGASAAVLHIWAVATFSPPAPSRDLRPGGLAVGADAQSALPRTDGSPHLEPHRRFPRLLGSLCSV</sequence>
<name>A0AAV7P7W9_PLEWA</name>
<gene>
    <name evidence="3" type="ORF">NDU88_002139</name>
</gene>
<feature type="chain" id="PRO_5043507606" evidence="2">
    <location>
        <begin position="27"/>
        <end position="205"/>
    </location>
</feature>
<protein>
    <submittedName>
        <fullName evidence="3">Uncharacterized protein</fullName>
    </submittedName>
</protein>
<keyword evidence="2" id="KW-0732">Signal</keyword>
<keyword evidence="4" id="KW-1185">Reference proteome</keyword>
<feature type="region of interest" description="Disordered" evidence="1">
    <location>
        <begin position="23"/>
        <end position="45"/>
    </location>
</feature>
<feature type="compositionally biased region" description="Low complexity" evidence="1">
    <location>
        <begin position="91"/>
        <end position="104"/>
    </location>
</feature>
<feature type="signal peptide" evidence="2">
    <location>
        <begin position="1"/>
        <end position="26"/>
    </location>
</feature>
<organism evidence="3 4">
    <name type="scientific">Pleurodeles waltl</name>
    <name type="common">Iberian ribbed newt</name>
    <dbReference type="NCBI Taxonomy" id="8319"/>
    <lineage>
        <taxon>Eukaryota</taxon>
        <taxon>Metazoa</taxon>
        <taxon>Chordata</taxon>
        <taxon>Craniata</taxon>
        <taxon>Vertebrata</taxon>
        <taxon>Euteleostomi</taxon>
        <taxon>Amphibia</taxon>
        <taxon>Batrachia</taxon>
        <taxon>Caudata</taxon>
        <taxon>Salamandroidea</taxon>
        <taxon>Salamandridae</taxon>
        <taxon>Pleurodelinae</taxon>
        <taxon>Pleurodeles</taxon>
    </lineage>
</organism>
<reference evidence="3" key="1">
    <citation type="journal article" date="2022" name="bioRxiv">
        <title>Sequencing and chromosome-scale assembly of the giantPleurodeles waltlgenome.</title>
        <authorList>
            <person name="Brown T."/>
            <person name="Elewa A."/>
            <person name="Iarovenko S."/>
            <person name="Subramanian E."/>
            <person name="Araus A.J."/>
            <person name="Petzold A."/>
            <person name="Susuki M."/>
            <person name="Suzuki K.-i.T."/>
            <person name="Hayashi T."/>
            <person name="Toyoda A."/>
            <person name="Oliveira C."/>
            <person name="Osipova E."/>
            <person name="Leigh N.D."/>
            <person name="Simon A."/>
            <person name="Yun M.H."/>
        </authorList>
    </citation>
    <scope>NUCLEOTIDE SEQUENCE</scope>
    <source>
        <strain evidence="3">20211129_DDA</strain>
        <tissue evidence="3">Liver</tissue>
    </source>
</reference>
<evidence type="ECO:0000256" key="1">
    <source>
        <dbReference type="SAM" id="MobiDB-lite"/>
    </source>
</evidence>
<evidence type="ECO:0000256" key="2">
    <source>
        <dbReference type="SAM" id="SignalP"/>
    </source>
</evidence>
<dbReference type="AlphaFoldDB" id="A0AAV7P7W9"/>
<proteinExistence type="predicted"/>
<dbReference type="Proteomes" id="UP001066276">
    <property type="component" value="Chromosome 7"/>
</dbReference>
<evidence type="ECO:0000313" key="3">
    <source>
        <dbReference type="EMBL" id="KAJ1123671.1"/>
    </source>
</evidence>
<dbReference type="EMBL" id="JANPWB010000011">
    <property type="protein sequence ID" value="KAJ1123671.1"/>
    <property type="molecule type" value="Genomic_DNA"/>
</dbReference>
<accession>A0AAV7P7W9</accession>